<evidence type="ECO:0000313" key="4">
    <source>
        <dbReference type="Proteomes" id="UP001595900"/>
    </source>
</evidence>
<gene>
    <name evidence="3" type="ORF">ACFOYW_05245</name>
</gene>
<accession>A0ABV8Q5Q5</accession>
<evidence type="ECO:0000256" key="1">
    <source>
        <dbReference type="ARBA" id="ARBA00022723"/>
    </source>
</evidence>
<dbReference type="Proteomes" id="UP001595900">
    <property type="component" value="Unassembled WGS sequence"/>
</dbReference>
<comment type="caution">
    <text evidence="3">The sequence shown here is derived from an EMBL/GenBank/DDBJ whole genome shotgun (WGS) entry which is preliminary data.</text>
</comment>
<dbReference type="Pfam" id="PF01903">
    <property type="entry name" value="CbiX"/>
    <property type="match status" value="1"/>
</dbReference>
<keyword evidence="2" id="KW-0456">Lyase</keyword>
<protein>
    <submittedName>
        <fullName evidence="3">Sirohydrochlorin chelatase</fullName>
    </submittedName>
</protein>
<name>A0ABV8Q5Q5_9MICO</name>
<keyword evidence="1" id="KW-0479">Metal-binding</keyword>
<evidence type="ECO:0000313" key="3">
    <source>
        <dbReference type="EMBL" id="MFC4242772.1"/>
    </source>
</evidence>
<dbReference type="EMBL" id="JBHSCN010000003">
    <property type="protein sequence ID" value="MFC4242772.1"/>
    <property type="molecule type" value="Genomic_DNA"/>
</dbReference>
<dbReference type="PANTHER" id="PTHR33542">
    <property type="entry name" value="SIROHYDROCHLORIN FERROCHELATASE, CHLOROPLASTIC"/>
    <property type="match status" value="1"/>
</dbReference>
<sequence>MIGPALLIVVEAGEDLIDDGALLVLVNAVQRAMPEVHVVPARLDVHDPGLGPAFLRELREGEPVIAVPLMLSPGARVHDDLERELGGDQSRPTVLTPAIGSDDAIVELMVRRLQRSGLSTGDVVVMAAAGSSDHHAVRESVEVGRRLAHVLERYVTVGFFTAAVPRLSIAVDTMRRLHPGSRVAVASYLLSPGRFARAMAEAGGDLVAGPLLVPGHRPPSALVSVVVERYRAGVAQLAI</sequence>
<organism evidence="3 4">
    <name type="scientific">Gryllotalpicola reticulitermitis</name>
    <dbReference type="NCBI Taxonomy" id="1184153"/>
    <lineage>
        <taxon>Bacteria</taxon>
        <taxon>Bacillati</taxon>
        <taxon>Actinomycetota</taxon>
        <taxon>Actinomycetes</taxon>
        <taxon>Micrococcales</taxon>
        <taxon>Microbacteriaceae</taxon>
        <taxon>Gryllotalpicola</taxon>
    </lineage>
</organism>
<keyword evidence="4" id="KW-1185">Reference proteome</keyword>
<dbReference type="Gene3D" id="3.40.50.1400">
    <property type="match status" value="2"/>
</dbReference>
<dbReference type="InterPro" id="IPR050963">
    <property type="entry name" value="Sirohydro_Cobaltochel/CbiX"/>
</dbReference>
<dbReference type="PANTHER" id="PTHR33542:SF5">
    <property type="entry name" value="FERROCHELATASE CHE1"/>
    <property type="match status" value="1"/>
</dbReference>
<dbReference type="InterPro" id="IPR002762">
    <property type="entry name" value="CbiX-like"/>
</dbReference>
<reference evidence="4" key="1">
    <citation type="journal article" date="2019" name="Int. J. Syst. Evol. Microbiol.">
        <title>The Global Catalogue of Microorganisms (GCM) 10K type strain sequencing project: providing services to taxonomists for standard genome sequencing and annotation.</title>
        <authorList>
            <consortium name="The Broad Institute Genomics Platform"/>
            <consortium name="The Broad Institute Genome Sequencing Center for Infectious Disease"/>
            <person name="Wu L."/>
            <person name="Ma J."/>
        </authorList>
    </citation>
    <scope>NUCLEOTIDE SEQUENCE [LARGE SCALE GENOMIC DNA]</scope>
    <source>
        <strain evidence="4">CGMCC 1.10363</strain>
    </source>
</reference>
<dbReference type="RefSeq" id="WP_390227690.1">
    <property type="nucleotide sequence ID" value="NZ_JBHSCN010000003.1"/>
</dbReference>
<proteinExistence type="predicted"/>
<evidence type="ECO:0000256" key="2">
    <source>
        <dbReference type="ARBA" id="ARBA00023239"/>
    </source>
</evidence>
<dbReference type="SUPFAM" id="SSF53800">
    <property type="entry name" value="Chelatase"/>
    <property type="match status" value="1"/>
</dbReference>